<comment type="caution">
    <text evidence="1">The sequence shown here is derived from an EMBL/GenBank/DDBJ whole genome shotgun (WGS) entry which is preliminary data.</text>
</comment>
<dbReference type="EMBL" id="QOVW01000021">
    <property type="protein sequence ID" value="RDB36854.1"/>
    <property type="molecule type" value="Genomic_DNA"/>
</dbReference>
<gene>
    <name evidence="1" type="ORF">DCC88_02940</name>
</gene>
<organism evidence="1 2">
    <name type="scientific">Spirobacillus cienkowskii</name>
    <dbReference type="NCBI Taxonomy" id="495820"/>
    <lineage>
        <taxon>Bacteria</taxon>
        <taxon>Pseudomonadati</taxon>
        <taxon>Bdellovibrionota</taxon>
        <taxon>Oligoflexia</taxon>
        <taxon>Silvanigrellales</taxon>
        <taxon>Spirobacillus</taxon>
    </lineage>
</organism>
<evidence type="ECO:0000313" key="2">
    <source>
        <dbReference type="Proteomes" id="UP000253934"/>
    </source>
</evidence>
<evidence type="ECO:0000313" key="1">
    <source>
        <dbReference type="EMBL" id="RDB36854.1"/>
    </source>
</evidence>
<protein>
    <submittedName>
        <fullName evidence="1">Uncharacterized protein</fullName>
    </submittedName>
</protein>
<dbReference type="Proteomes" id="UP000253934">
    <property type="component" value="Unassembled WGS sequence"/>
</dbReference>
<dbReference type="AlphaFoldDB" id="A0A369KYQ2"/>
<keyword evidence="2" id="KW-1185">Reference proteome</keyword>
<accession>A0A369KYQ2</accession>
<reference evidence="1" key="1">
    <citation type="submission" date="2018-04" db="EMBL/GenBank/DDBJ databases">
        <title>Draft genome sequence of the Candidatus Spirobacillus cienkowskii, a pathogen of freshwater Daphnia species, reconstructed from hemolymph metagenomic reads.</title>
        <authorList>
            <person name="Bresciani L."/>
            <person name="Lemos L.N."/>
            <person name="Wale N."/>
            <person name="Lin J.Y."/>
            <person name="Fernandes G.R."/>
            <person name="Duffy M.A."/>
            <person name="Rodrigues J.M."/>
        </authorList>
    </citation>
    <scope>NUCLEOTIDE SEQUENCE [LARGE SCALE GENOMIC DNA]</scope>
    <source>
        <strain evidence="1">Binning01</strain>
    </source>
</reference>
<sequence>MQQKNKKKLILFLLLSVFIILCSLIVKSIIINPDLQETELDKEAKKASLSDRLRAQSLENVELGKAKISDISENDSLINQSKDEQQSTSLYTDNNNDNYNLKVFDEYRERDAESFGELISKISDAVIHKIKEKNFDIHAQHQAQMIDSPKQSSKFSRLTAMSSQKLQTISGVEQVAGRTQMFKAGTRVYAILPDKLTVSSSESIDTSLIAFGSTEQKFPNHITFVGKAQLNKSQRRVEILIDKCVNTRDDSPHLPCTAIVKDILGDNGLSGKIYDPSNWQLIVSTASTFLTTYVLSSLTTSTTQTGITVDQSIANQVRQALSGSINAVAGRINDNLTRNGKEITISSGSIVQVFFVETTNAWNLK</sequence>
<name>A0A369KYQ2_9BACT</name>
<proteinExistence type="predicted"/>